<keyword evidence="3" id="KW-1185">Reference proteome</keyword>
<dbReference type="GO" id="GO:0005634">
    <property type="term" value="C:nucleus"/>
    <property type="evidence" value="ECO:0007669"/>
    <property type="project" value="TreeGrafter"/>
</dbReference>
<dbReference type="CDD" id="cd20557">
    <property type="entry name" value="CYCLIN_ScPCL1-like"/>
    <property type="match status" value="1"/>
</dbReference>
<dbReference type="Proteomes" id="UP001275084">
    <property type="component" value="Unassembled WGS sequence"/>
</dbReference>
<dbReference type="EMBL" id="JAUIQD010000001">
    <property type="protein sequence ID" value="KAK3363515.1"/>
    <property type="molecule type" value="Genomic_DNA"/>
</dbReference>
<organism evidence="2 3">
    <name type="scientific">Lasiosphaeria hispida</name>
    <dbReference type="NCBI Taxonomy" id="260671"/>
    <lineage>
        <taxon>Eukaryota</taxon>
        <taxon>Fungi</taxon>
        <taxon>Dikarya</taxon>
        <taxon>Ascomycota</taxon>
        <taxon>Pezizomycotina</taxon>
        <taxon>Sordariomycetes</taxon>
        <taxon>Sordariomycetidae</taxon>
        <taxon>Sordariales</taxon>
        <taxon>Lasiosphaeriaceae</taxon>
        <taxon>Lasiosphaeria</taxon>
    </lineage>
</organism>
<reference evidence="2" key="2">
    <citation type="submission" date="2023-06" db="EMBL/GenBank/DDBJ databases">
        <authorList>
            <consortium name="Lawrence Berkeley National Laboratory"/>
            <person name="Haridas S."/>
            <person name="Hensen N."/>
            <person name="Bonometti L."/>
            <person name="Westerberg I."/>
            <person name="Brannstrom I.O."/>
            <person name="Guillou S."/>
            <person name="Cros-Aarteil S."/>
            <person name="Calhoun S."/>
            <person name="Kuo A."/>
            <person name="Mondo S."/>
            <person name="Pangilinan J."/>
            <person name="Riley R."/>
            <person name="Labutti K."/>
            <person name="Andreopoulos B."/>
            <person name="Lipzen A."/>
            <person name="Chen C."/>
            <person name="Yanf M."/>
            <person name="Daum C."/>
            <person name="Ng V."/>
            <person name="Clum A."/>
            <person name="Steindorff A."/>
            <person name="Ohm R."/>
            <person name="Martin F."/>
            <person name="Silar P."/>
            <person name="Natvig D."/>
            <person name="Lalanne C."/>
            <person name="Gautier V."/>
            <person name="Ament-Velasquez S.L."/>
            <person name="Kruys A."/>
            <person name="Hutchinson M.I."/>
            <person name="Powell A.J."/>
            <person name="Barry K."/>
            <person name="Miller A.N."/>
            <person name="Grigoriev I.V."/>
            <person name="Debuchy R."/>
            <person name="Gladieux P."/>
            <person name="Thoren M.H."/>
            <person name="Johannesson H."/>
        </authorList>
    </citation>
    <scope>NUCLEOTIDE SEQUENCE</scope>
    <source>
        <strain evidence="2">CBS 955.72</strain>
    </source>
</reference>
<evidence type="ECO:0008006" key="4">
    <source>
        <dbReference type="Google" id="ProtNLM"/>
    </source>
</evidence>
<feature type="region of interest" description="Disordered" evidence="1">
    <location>
        <begin position="453"/>
        <end position="497"/>
    </location>
</feature>
<feature type="compositionally biased region" description="Low complexity" evidence="1">
    <location>
        <begin position="467"/>
        <end position="497"/>
    </location>
</feature>
<reference evidence="2" key="1">
    <citation type="journal article" date="2023" name="Mol. Phylogenet. Evol.">
        <title>Genome-scale phylogeny and comparative genomics of the fungal order Sordariales.</title>
        <authorList>
            <person name="Hensen N."/>
            <person name="Bonometti L."/>
            <person name="Westerberg I."/>
            <person name="Brannstrom I.O."/>
            <person name="Guillou S."/>
            <person name="Cros-Aarteil S."/>
            <person name="Calhoun S."/>
            <person name="Haridas S."/>
            <person name="Kuo A."/>
            <person name="Mondo S."/>
            <person name="Pangilinan J."/>
            <person name="Riley R."/>
            <person name="LaButti K."/>
            <person name="Andreopoulos B."/>
            <person name="Lipzen A."/>
            <person name="Chen C."/>
            <person name="Yan M."/>
            <person name="Daum C."/>
            <person name="Ng V."/>
            <person name="Clum A."/>
            <person name="Steindorff A."/>
            <person name="Ohm R.A."/>
            <person name="Martin F."/>
            <person name="Silar P."/>
            <person name="Natvig D.O."/>
            <person name="Lalanne C."/>
            <person name="Gautier V."/>
            <person name="Ament-Velasquez S.L."/>
            <person name="Kruys A."/>
            <person name="Hutchinson M.I."/>
            <person name="Powell A.J."/>
            <person name="Barry K."/>
            <person name="Miller A.N."/>
            <person name="Grigoriev I.V."/>
            <person name="Debuchy R."/>
            <person name="Gladieux P."/>
            <person name="Hiltunen Thoren M."/>
            <person name="Johannesson H."/>
        </authorList>
    </citation>
    <scope>NUCLEOTIDE SEQUENCE</scope>
    <source>
        <strain evidence="2">CBS 955.72</strain>
    </source>
</reference>
<dbReference type="Gene3D" id="1.10.472.10">
    <property type="entry name" value="Cyclin-like"/>
    <property type="match status" value="1"/>
</dbReference>
<name>A0AAJ0HV86_9PEZI</name>
<dbReference type="PANTHER" id="PTHR15615:SF36">
    <property type="entry name" value="PHO85 CYCLIN-5"/>
    <property type="match status" value="1"/>
</dbReference>
<dbReference type="GO" id="GO:0000307">
    <property type="term" value="C:cyclin-dependent protein kinase holoenzyme complex"/>
    <property type="evidence" value="ECO:0007669"/>
    <property type="project" value="TreeGrafter"/>
</dbReference>
<comment type="caution">
    <text evidence="2">The sequence shown here is derived from an EMBL/GenBank/DDBJ whole genome shotgun (WGS) entry which is preliminary data.</text>
</comment>
<dbReference type="GO" id="GO:0019901">
    <property type="term" value="F:protein kinase binding"/>
    <property type="evidence" value="ECO:0007669"/>
    <property type="project" value="InterPro"/>
</dbReference>
<protein>
    <recommendedName>
        <fullName evidence="4">G1/S-specific cyclin Pcl5</fullName>
    </recommendedName>
</protein>
<accession>A0AAJ0HV86</accession>
<dbReference type="Pfam" id="PF08613">
    <property type="entry name" value="Cyclin"/>
    <property type="match status" value="1"/>
</dbReference>
<evidence type="ECO:0000313" key="2">
    <source>
        <dbReference type="EMBL" id="KAK3363515.1"/>
    </source>
</evidence>
<gene>
    <name evidence="2" type="ORF">B0T25DRAFT_587445</name>
</gene>
<feature type="region of interest" description="Disordered" evidence="1">
    <location>
        <begin position="108"/>
        <end position="131"/>
    </location>
</feature>
<feature type="compositionally biased region" description="Low complexity" evidence="1">
    <location>
        <begin position="32"/>
        <end position="41"/>
    </location>
</feature>
<dbReference type="InterPro" id="IPR013922">
    <property type="entry name" value="Cyclin_PHO80-like"/>
</dbReference>
<evidence type="ECO:0000256" key="1">
    <source>
        <dbReference type="SAM" id="MobiDB-lite"/>
    </source>
</evidence>
<proteinExistence type="predicted"/>
<dbReference type="GO" id="GO:0016538">
    <property type="term" value="F:cyclin-dependent protein serine/threonine kinase regulator activity"/>
    <property type="evidence" value="ECO:0007669"/>
    <property type="project" value="TreeGrafter"/>
</dbReference>
<evidence type="ECO:0000313" key="3">
    <source>
        <dbReference type="Proteomes" id="UP001275084"/>
    </source>
</evidence>
<dbReference type="PANTHER" id="PTHR15615">
    <property type="match status" value="1"/>
</dbReference>
<sequence length="684" mass="74460">MKRDAYGSHFVPLQHNAPYNLILAPQASASSSSVWSDASSQHSDDSHSSATSSDLDSCDSYCFSQPAPSSQSSVSSAGSSCESLNKLLDSNPKLYLPPQQQEVQAELPLELRQNPRRTSTSVTSRAGRPPTLVRQADRKVNFVDNLIDSSTHIVEAIWPTSSVVARNEQGGNAVLPLRTFIQETLRRSRTSYSTLQVALYYLILIKPHVPDRDFTMEQPDDCHASQAIQCGRRMFLAALILASKYLQDRNYSARAWSKISGLHTNEINQNEMAFLLAVNWKLHITDDVYIRWTECVMKFTPPQPPASGPAAQRLYERQCEEFRAVILTLTPELDNFDALNAWSPIEYAEAMPRARPIFTPGGRTCAFGYDSELAPKPHATPAVMEPTPASVYTPGRFAPALGLLPTPRLTPQTSGFSTPAASVASYLLSKGSMGFAMAQASCTAAAQSLDRWPASATSSPQNHFTRRSSLANSLSTASSPESMVSDSSRLSRSSSISSASSVSAPSAKLDVLARCRYAKLCSERSSLRPAIASVPEDYEVDCLTASPESYTGPVGKDFRDMSLETPLARRQREMDDAARALQELQRHGQVRAGSKRSRTASIDNGSLQENVRDMLAGRFMSGGSAWSDSMIRGRPQQMPVHATLQGSNKRLCCSTEAAEPFMMPSFHPAMGGVGGPGMWGGILP</sequence>
<dbReference type="AlphaFoldDB" id="A0AAJ0HV86"/>
<feature type="region of interest" description="Disordered" evidence="1">
    <location>
        <begin position="32"/>
        <end position="51"/>
    </location>
</feature>